<keyword evidence="2" id="KW-1185">Reference proteome</keyword>
<protein>
    <recommendedName>
        <fullName evidence="3">DUF3833 domain-containing protein</fullName>
    </recommendedName>
</protein>
<dbReference type="STRING" id="93684.SAMN05421853_101543"/>
<dbReference type="Pfam" id="PF12915">
    <property type="entry name" value="DUF3833"/>
    <property type="match status" value="1"/>
</dbReference>
<reference evidence="2" key="1">
    <citation type="submission" date="2016-10" db="EMBL/GenBank/DDBJ databases">
        <authorList>
            <person name="Varghese N."/>
            <person name="Submissions S."/>
        </authorList>
    </citation>
    <scope>NUCLEOTIDE SEQUENCE [LARGE SCALE GENOMIC DNA]</scope>
    <source>
        <strain evidence="2">JCM 10271</strain>
    </source>
</reference>
<evidence type="ECO:0000313" key="2">
    <source>
        <dbReference type="Proteomes" id="UP000243106"/>
    </source>
</evidence>
<gene>
    <name evidence="1" type="ORF">SAMN05421853_101543</name>
</gene>
<name>A0A1I5VIU4_9RHOB</name>
<dbReference type="Proteomes" id="UP000243106">
    <property type="component" value="Unassembled WGS sequence"/>
</dbReference>
<accession>A0A1I5VIU4</accession>
<evidence type="ECO:0008006" key="3">
    <source>
        <dbReference type="Google" id="ProtNLM"/>
    </source>
</evidence>
<evidence type="ECO:0000313" key="1">
    <source>
        <dbReference type="EMBL" id="SFQ07393.1"/>
    </source>
</evidence>
<sequence length="186" mass="20607">MAALSFIIGAFVALMAVWFVRRRIGFLGQRPAHYAEGGPTFDLTRHLSGEMFCDGVIYGPSGRVVSRFAADFNIVWNGAKAIMSEHFRYDSGETQDRAWHLELGEDGRFTANADDLIGEGSGVQSGPTVCLSYRIKLPPDAGGHVLDVVDWMYLTPDGTIINRSQFRKYGFKVAELVATMRRKEPA</sequence>
<organism evidence="1 2">
    <name type="scientific">Roseivivax halotolerans</name>
    <dbReference type="NCBI Taxonomy" id="93684"/>
    <lineage>
        <taxon>Bacteria</taxon>
        <taxon>Pseudomonadati</taxon>
        <taxon>Pseudomonadota</taxon>
        <taxon>Alphaproteobacteria</taxon>
        <taxon>Rhodobacterales</taxon>
        <taxon>Roseobacteraceae</taxon>
        <taxon>Roseivivax</taxon>
    </lineage>
</organism>
<dbReference type="EMBL" id="FOXV01000001">
    <property type="protein sequence ID" value="SFQ07393.1"/>
    <property type="molecule type" value="Genomic_DNA"/>
</dbReference>
<dbReference type="InterPro" id="IPR024409">
    <property type="entry name" value="DUF3833"/>
</dbReference>
<dbReference type="RefSeq" id="WP_093009222.1">
    <property type="nucleotide sequence ID" value="NZ_FOXV01000001.1"/>
</dbReference>
<proteinExistence type="predicted"/>
<dbReference type="AlphaFoldDB" id="A0A1I5VIU4"/>